<organism evidence="1 2">
    <name type="scientific">Zalerion maritima</name>
    <dbReference type="NCBI Taxonomy" id="339359"/>
    <lineage>
        <taxon>Eukaryota</taxon>
        <taxon>Fungi</taxon>
        <taxon>Dikarya</taxon>
        <taxon>Ascomycota</taxon>
        <taxon>Pezizomycotina</taxon>
        <taxon>Sordariomycetes</taxon>
        <taxon>Lulworthiomycetidae</taxon>
        <taxon>Lulworthiales</taxon>
        <taxon>Lulworthiaceae</taxon>
        <taxon>Zalerion</taxon>
    </lineage>
</organism>
<dbReference type="Proteomes" id="UP001201980">
    <property type="component" value="Unassembled WGS sequence"/>
</dbReference>
<evidence type="ECO:0000313" key="1">
    <source>
        <dbReference type="EMBL" id="KAJ2894694.1"/>
    </source>
</evidence>
<keyword evidence="2" id="KW-1185">Reference proteome</keyword>
<dbReference type="PANTHER" id="PTHR37852">
    <property type="entry name" value="YALI0B21208P"/>
    <property type="match status" value="1"/>
</dbReference>
<sequence length="149" mass="16008">MSPVPPFTPPPPASKSEDPFSQAYMPPTYRISLNPVTRITLASIGSFLVGSGLGAAHGTKMAGLRFRAEHAHKLPADTTGWYLYHKSKNYSAMVGGFREGLKMGTKTSFWTTAMLAIESLFDSSRGTADMFNTVLAGLTVAGGFSLWSK</sequence>
<comment type="caution">
    <text evidence="1">The sequence shown here is derived from an EMBL/GenBank/DDBJ whole genome shotgun (WGS) entry which is preliminary data.</text>
</comment>
<protein>
    <submittedName>
        <fullName evidence="1">Uncharacterized protein</fullName>
    </submittedName>
</protein>
<gene>
    <name evidence="1" type="ORF">MKZ38_007312</name>
</gene>
<dbReference type="PANTHER" id="PTHR37852:SF1">
    <property type="entry name" value="HIG1 DOMAIN-CONTAINING PROTEIN"/>
    <property type="match status" value="1"/>
</dbReference>
<proteinExistence type="predicted"/>
<dbReference type="AlphaFoldDB" id="A0AAD5WN04"/>
<accession>A0AAD5WN04</accession>
<name>A0AAD5WN04_9PEZI</name>
<dbReference type="EMBL" id="JAKWBI020000467">
    <property type="protein sequence ID" value="KAJ2894694.1"/>
    <property type="molecule type" value="Genomic_DNA"/>
</dbReference>
<evidence type="ECO:0000313" key="2">
    <source>
        <dbReference type="Proteomes" id="UP001201980"/>
    </source>
</evidence>
<reference evidence="1" key="1">
    <citation type="submission" date="2022-07" db="EMBL/GenBank/DDBJ databases">
        <title>Draft genome sequence of Zalerion maritima ATCC 34329, a (micro)plastics degrading marine fungus.</title>
        <authorList>
            <person name="Paco A."/>
            <person name="Goncalves M.F.M."/>
            <person name="Rocha-Santos T.A.P."/>
            <person name="Alves A."/>
        </authorList>
    </citation>
    <scope>NUCLEOTIDE SEQUENCE</scope>
    <source>
        <strain evidence="1">ATCC 34329</strain>
    </source>
</reference>